<dbReference type="CDD" id="cd07377">
    <property type="entry name" value="WHTH_GntR"/>
    <property type="match status" value="1"/>
</dbReference>
<proteinExistence type="predicted"/>
<evidence type="ECO:0000256" key="2">
    <source>
        <dbReference type="ARBA" id="ARBA00023125"/>
    </source>
</evidence>
<gene>
    <name evidence="5" type="ORF">ACJDT4_07420</name>
</gene>
<dbReference type="InterPro" id="IPR050679">
    <property type="entry name" value="Bact_HTH_transcr_reg"/>
</dbReference>
<dbReference type="Pfam" id="PF00392">
    <property type="entry name" value="GntR"/>
    <property type="match status" value="1"/>
</dbReference>
<organism evidence="5 6">
    <name type="scientific">Clostridium neuense</name>
    <dbReference type="NCBI Taxonomy" id="1728934"/>
    <lineage>
        <taxon>Bacteria</taxon>
        <taxon>Bacillati</taxon>
        <taxon>Bacillota</taxon>
        <taxon>Clostridia</taxon>
        <taxon>Eubacteriales</taxon>
        <taxon>Clostridiaceae</taxon>
        <taxon>Clostridium</taxon>
    </lineage>
</organism>
<evidence type="ECO:0000313" key="5">
    <source>
        <dbReference type="EMBL" id="MFL0250250.1"/>
    </source>
</evidence>
<feature type="domain" description="HTH gntR-type" evidence="4">
    <location>
        <begin position="10"/>
        <end position="78"/>
    </location>
</feature>
<dbReference type="PANTHER" id="PTHR44846:SF1">
    <property type="entry name" value="MANNOSYL-D-GLYCERATE TRANSPORT_METABOLISM SYSTEM REPRESSOR MNGR-RELATED"/>
    <property type="match status" value="1"/>
</dbReference>
<name>A0ABW8TEZ5_9CLOT</name>
<dbReference type="EMBL" id="JBJIAA010000005">
    <property type="protein sequence ID" value="MFL0250250.1"/>
    <property type="molecule type" value="Genomic_DNA"/>
</dbReference>
<evidence type="ECO:0000256" key="3">
    <source>
        <dbReference type="ARBA" id="ARBA00023163"/>
    </source>
</evidence>
<dbReference type="InterPro" id="IPR036390">
    <property type="entry name" value="WH_DNA-bd_sf"/>
</dbReference>
<dbReference type="InterPro" id="IPR028978">
    <property type="entry name" value="Chorismate_lyase_/UTRA_dom_sf"/>
</dbReference>
<evidence type="ECO:0000313" key="6">
    <source>
        <dbReference type="Proteomes" id="UP001623592"/>
    </source>
</evidence>
<keyword evidence="6" id="KW-1185">Reference proteome</keyword>
<reference evidence="5 6" key="1">
    <citation type="submission" date="2024-11" db="EMBL/GenBank/DDBJ databases">
        <authorList>
            <person name="Heng Y.C."/>
            <person name="Lim A.C.H."/>
            <person name="Lee J.K.Y."/>
            <person name="Kittelmann S."/>
        </authorList>
    </citation>
    <scope>NUCLEOTIDE SEQUENCE [LARGE SCALE GENOMIC DNA]</scope>
    <source>
        <strain evidence="5 6">WILCCON 0114</strain>
    </source>
</reference>
<dbReference type="SMART" id="SM00345">
    <property type="entry name" value="HTH_GNTR"/>
    <property type="match status" value="1"/>
</dbReference>
<dbReference type="InterPro" id="IPR011663">
    <property type="entry name" value="UTRA"/>
</dbReference>
<dbReference type="PANTHER" id="PTHR44846">
    <property type="entry name" value="MANNOSYL-D-GLYCERATE TRANSPORT/METABOLISM SYSTEM REPRESSOR MNGR-RELATED"/>
    <property type="match status" value="1"/>
</dbReference>
<dbReference type="Proteomes" id="UP001623592">
    <property type="component" value="Unassembled WGS sequence"/>
</dbReference>
<comment type="caution">
    <text evidence="5">The sequence shown here is derived from an EMBL/GenBank/DDBJ whole genome shotgun (WGS) entry which is preliminary data.</text>
</comment>
<keyword evidence="1" id="KW-0805">Transcription regulation</keyword>
<dbReference type="PROSITE" id="PS50949">
    <property type="entry name" value="HTH_GNTR"/>
    <property type="match status" value="1"/>
</dbReference>
<dbReference type="InterPro" id="IPR000524">
    <property type="entry name" value="Tscrpt_reg_HTH_GntR"/>
</dbReference>
<dbReference type="Pfam" id="PF07702">
    <property type="entry name" value="UTRA"/>
    <property type="match status" value="1"/>
</dbReference>
<dbReference type="SUPFAM" id="SSF46785">
    <property type="entry name" value="Winged helix' DNA-binding domain"/>
    <property type="match status" value="1"/>
</dbReference>
<dbReference type="Gene3D" id="1.10.10.10">
    <property type="entry name" value="Winged helix-like DNA-binding domain superfamily/Winged helix DNA-binding domain"/>
    <property type="match status" value="1"/>
</dbReference>
<dbReference type="Gene3D" id="3.40.1410.10">
    <property type="entry name" value="Chorismate lyase-like"/>
    <property type="match status" value="1"/>
</dbReference>
<accession>A0ABW8TEZ5</accession>
<dbReference type="SMART" id="SM00866">
    <property type="entry name" value="UTRA"/>
    <property type="match status" value="1"/>
</dbReference>
<evidence type="ECO:0000256" key="1">
    <source>
        <dbReference type="ARBA" id="ARBA00023015"/>
    </source>
</evidence>
<sequence length="243" mass="28401">MRKISKLDPIPLHYQLKTILLEMIENEELKPGDMIPTERELCDIQGVSRMTINKAIMSLVNEGVLYREQGRGTFVAKPKEKQEIYRLKSFTEEMSEKGLTTSTKIISFEVKEATKKNKSVLKMPEEFNKVIEIIRLRLTEEDPVAIETVWIPEHLFKGMTADMINGKSLYSIFKQRYNYHPKKARQTIEPIALTEFEAKLLNQEENALALMFKRITYAENDIPIEYTNTINRSDKYEYEILLT</sequence>
<dbReference type="InterPro" id="IPR036388">
    <property type="entry name" value="WH-like_DNA-bd_sf"/>
</dbReference>
<evidence type="ECO:0000259" key="4">
    <source>
        <dbReference type="PROSITE" id="PS50949"/>
    </source>
</evidence>
<dbReference type="SUPFAM" id="SSF64288">
    <property type="entry name" value="Chorismate lyase-like"/>
    <property type="match status" value="1"/>
</dbReference>
<dbReference type="RefSeq" id="WP_406786914.1">
    <property type="nucleotide sequence ID" value="NZ_JBJIAA010000005.1"/>
</dbReference>
<dbReference type="PRINTS" id="PR00035">
    <property type="entry name" value="HTHGNTR"/>
</dbReference>
<keyword evidence="2" id="KW-0238">DNA-binding</keyword>
<protein>
    <submittedName>
        <fullName evidence="5">GntR family transcriptional regulator</fullName>
    </submittedName>
</protein>
<keyword evidence="3" id="KW-0804">Transcription</keyword>